<dbReference type="SUPFAM" id="SSF56731">
    <property type="entry name" value="DNA primase core"/>
    <property type="match status" value="1"/>
</dbReference>
<dbReference type="Proteomes" id="UP000734854">
    <property type="component" value="Unassembled WGS sequence"/>
</dbReference>
<reference evidence="1 2" key="1">
    <citation type="submission" date="2020-08" db="EMBL/GenBank/DDBJ databases">
        <title>Plant Genome Project.</title>
        <authorList>
            <person name="Zhang R.-G."/>
        </authorList>
    </citation>
    <scope>NUCLEOTIDE SEQUENCE [LARGE SCALE GENOMIC DNA]</scope>
    <source>
        <tissue evidence="1">Rhizome</tissue>
    </source>
</reference>
<accession>A0A8J5FVZ9</accession>
<evidence type="ECO:0000313" key="1">
    <source>
        <dbReference type="EMBL" id="KAG6496955.1"/>
    </source>
</evidence>
<dbReference type="Pfam" id="PF13155">
    <property type="entry name" value="Toprim_2"/>
    <property type="match status" value="1"/>
</dbReference>
<name>A0A8J5FVZ9_ZINOF</name>
<protein>
    <recommendedName>
        <fullName evidence="3">Toprim domain-containing protein</fullName>
    </recommendedName>
</protein>
<dbReference type="InterPro" id="IPR027032">
    <property type="entry name" value="Twinkle-like"/>
</dbReference>
<dbReference type="PANTHER" id="PTHR12873:SF0">
    <property type="entry name" value="TWINKLE MTDNA HELICASE"/>
    <property type="match status" value="1"/>
</dbReference>
<dbReference type="GO" id="GO:0043139">
    <property type="term" value="F:5'-3' DNA helicase activity"/>
    <property type="evidence" value="ECO:0007669"/>
    <property type="project" value="InterPro"/>
</dbReference>
<comment type="caution">
    <text evidence="1">The sequence shown here is derived from an EMBL/GenBank/DDBJ whole genome shotgun (WGS) entry which is preliminary data.</text>
</comment>
<sequence length="133" mass="15659">MLSQDTKFQYLWNCNEYLEKASRIILATDSDDSGQAVAEELARRLGKERCWRVEWPKKNDAELCKDANEVLMYLGPDSLRKVVENAELYPIKGLFKFRDFVHEIDEYYYQSNREHLGVSTGWRALDGLYNVRI</sequence>
<evidence type="ECO:0008006" key="3">
    <source>
        <dbReference type="Google" id="ProtNLM"/>
    </source>
</evidence>
<keyword evidence="2" id="KW-1185">Reference proteome</keyword>
<dbReference type="GO" id="GO:0003697">
    <property type="term" value="F:single-stranded DNA binding"/>
    <property type="evidence" value="ECO:0007669"/>
    <property type="project" value="InterPro"/>
</dbReference>
<evidence type="ECO:0000313" key="2">
    <source>
        <dbReference type="Proteomes" id="UP000734854"/>
    </source>
</evidence>
<dbReference type="PANTHER" id="PTHR12873">
    <property type="entry name" value="T7-LIKE MITOCHONDRIAL DNA HELICASE"/>
    <property type="match status" value="1"/>
</dbReference>
<proteinExistence type="predicted"/>
<dbReference type="EMBL" id="JACMSC010000012">
    <property type="protein sequence ID" value="KAG6496955.1"/>
    <property type="molecule type" value="Genomic_DNA"/>
</dbReference>
<dbReference type="AlphaFoldDB" id="A0A8J5FVZ9"/>
<organism evidence="1 2">
    <name type="scientific">Zingiber officinale</name>
    <name type="common">Ginger</name>
    <name type="synonym">Amomum zingiber</name>
    <dbReference type="NCBI Taxonomy" id="94328"/>
    <lineage>
        <taxon>Eukaryota</taxon>
        <taxon>Viridiplantae</taxon>
        <taxon>Streptophyta</taxon>
        <taxon>Embryophyta</taxon>
        <taxon>Tracheophyta</taxon>
        <taxon>Spermatophyta</taxon>
        <taxon>Magnoliopsida</taxon>
        <taxon>Liliopsida</taxon>
        <taxon>Zingiberales</taxon>
        <taxon>Zingiberaceae</taxon>
        <taxon>Zingiber</taxon>
    </lineage>
</organism>
<dbReference type="Gene3D" id="3.40.1360.10">
    <property type="match status" value="1"/>
</dbReference>
<gene>
    <name evidence="1" type="ORF">ZIOFF_044835</name>
</gene>